<gene>
    <name evidence="2" type="ORF">SAMN06296036_11580</name>
</gene>
<feature type="compositionally biased region" description="Basic and acidic residues" evidence="1">
    <location>
        <begin position="41"/>
        <end position="72"/>
    </location>
</feature>
<dbReference type="PROSITE" id="PS51257">
    <property type="entry name" value="PROKAR_LIPOPROTEIN"/>
    <property type="match status" value="1"/>
</dbReference>
<accession>A0A1Y6C9T5</accession>
<evidence type="ECO:0000313" key="3">
    <source>
        <dbReference type="Proteomes" id="UP000192907"/>
    </source>
</evidence>
<dbReference type="AlphaFoldDB" id="A0A1Y6C9T5"/>
<dbReference type="EMBL" id="FWZT01000015">
    <property type="protein sequence ID" value="SMF49476.1"/>
    <property type="molecule type" value="Genomic_DNA"/>
</dbReference>
<name>A0A1Y6C9T5_9BACT</name>
<reference evidence="3" key="1">
    <citation type="submission" date="2017-04" db="EMBL/GenBank/DDBJ databases">
        <authorList>
            <person name="Varghese N."/>
            <person name="Submissions S."/>
        </authorList>
    </citation>
    <scope>NUCLEOTIDE SEQUENCE [LARGE SCALE GENOMIC DNA]</scope>
    <source>
        <strain evidence="3">RKEM611</strain>
    </source>
</reference>
<evidence type="ECO:0000256" key="1">
    <source>
        <dbReference type="SAM" id="MobiDB-lite"/>
    </source>
</evidence>
<organism evidence="2 3">
    <name type="scientific">Pseudobacteriovorax antillogorgiicola</name>
    <dbReference type="NCBI Taxonomy" id="1513793"/>
    <lineage>
        <taxon>Bacteria</taxon>
        <taxon>Pseudomonadati</taxon>
        <taxon>Bdellovibrionota</taxon>
        <taxon>Oligoflexia</taxon>
        <taxon>Oligoflexales</taxon>
        <taxon>Pseudobacteriovoracaceae</taxon>
        <taxon>Pseudobacteriovorax</taxon>
    </lineage>
</organism>
<proteinExistence type="predicted"/>
<dbReference type="STRING" id="1513793.SAMN06296036_11580"/>
<evidence type="ECO:0000313" key="2">
    <source>
        <dbReference type="EMBL" id="SMF49476.1"/>
    </source>
</evidence>
<dbReference type="RefSeq" id="WP_132319752.1">
    <property type="nucleotide sequence ID" value="NZ_FWZT01000015.1"/>
</dbReference>
<dbReference type="Proteomes" id="UP000192907">
    <property type="component" value="Unassembled WGS sequence"/>
</dbReference>
<protein>
    <submittedName>
        <fullName evidence="2">Uncharacterized protein</fullName>
    </submittedName>
</protein>
<sequence length="72" mass="7911">MKVVISIFSIALVSQACMTPKDREIYAEVFGEDAAVEAQADAEKEETPLETIVKKKDSEDKKHAESKGLKAN</sequence>
<keyword evidence="3" id="KW-1185">Reference proteome</keyword>
<feature type="region of interest" description="Disordered" evidence="1">
    <location>
        <begin position="38"/>
        <end position="72"/>
    </location>
</feature>